<feature type="domain" description="Glycosyl transferase family 1" evidence="1">
    <location>
        <begin position="1"/>
        <end position="133"/>
    </location>
</feature>
<accession>A0A2M7FS66</accession>
<dbReference type="EMBL" id="PFFO01000019">
    <property type="protein sequence ID" value="PIW08607.1"/>
    <property type="molecule type" value="Genomic_DNA"/>
</dbReference>
<comment type="caution">
    <text evidence="2">The sequence shown here is derived from an EMBL/GenBank/DDBJ whole genome shotgun (WGS) entry which is preliminary data.</text>
</comment>
<protein>
    <recommendedName>
        <fullName evidence="1">Glycosyl transferase family 1 domain-containing protein</fullName>
    </recommendedName>
</protein>
<dbReference type="InterPro" id="IPR001296">
    <property type="entry name" value="Glyco_trans_1"/>
</dbReference>
<dbReference type="Proteomes" id="UP000230556">
    <property type="component" value="Unassembled WGS sequence"/>
</dbReference>
<evidence type="ECO:0000313" key="3">
    <source>
        <dbReference type="Proteomes" id="UP000230556"/>
    </source>
</evidence>
<dbReference type="PANTHER" id="PTHR45947:SF3">
    <property type="entry name" value="SULFOQUINOVOSYL TRANSFERASE SQD2"/>
    <property type="match status" value="1"/>
</dbReference>
<dbReference type="InterPro" id="IPR050194">
    <property type="entry name" value="Glycosyltransferase_grp1"/>
</dbReference>
<dbReference type="SUPFAM" id="SSF53756">
    <property type="entry name" value="UDP-Glycosyltransferase/glycogen phosphorylase"/>
    <property type="match status" value="1"/>
</dbReference>
<dbReference type="PANTHER" id="PTHR45947">
    <property type="entry name" value="SULFOQUINOVOSYL TRANSFERASE SQD2"/>
    <property type="match status" value="1"/>
</dbReference>
<evidence type="ECO:0000313" key="2">
    <source>
        <dbReference type="EMBL" id="PIW08607.1"/>
    </source>
</evidence>
<dbReference type="Gene3D" id="3.40.50.2000">
    <property type="entry name" value="Glycogen Phosphorylase B"/>
    <property type="match status" value="1"/>
</dbReference>
<gene>
    <name evidence="2" type="ORF">COW38_00395</name>
</gene>
<reference evidence="3" key="1">
    <citation type="submission" date="2017-09" db="EMBL/GenBank/DDBJ databases">
        <title>Depth-based differentiation of microbial function through sediment-hosted aquifers and enrichment of novel symbionts in the deep terrestrial subsurface.</title>
        <authorList>
            <person name="Probst A.J."/>
            <person name="Ladd B."/>
            <person name="Jarett J.K."/>
            <person name="Geller-Mcgrath D.E."/>
            <person name="Sieber C.M.K."/>
            <person name="Emerson J.B."/>
            <person name="Anantharaman K."/>
            <person name="Thomas B.C."/>
            <person name="Malmstrom R."/>
            <person name="Stieglmeier M."/>
            <person name="Klingl A."/>
            <person name="Woyke T."/>
            <person name="Ryan C.M."/>
            <person name="Banfield J.F."/>
        </authorList>
    </citation>
    <scope>NUCLEOTIDE SEQUENCE [LARGE SCALE GENOMIC DNA]</scope>
</reference>
<organism evidence="2 3">
    <name type="scientific">Candidatus Collierbacteria bacterium CG17_big_fil_post_rev_8_21_14_2_50_45_7</name>
    <dbReference type="NCBI Taxonomy" id="1974536"/>
    <lineage>
        <taxon>Bacteria</taxon>
        <taxon>Candidatus Collieribacteriota</taxon>
    </lineage>
</organism>
<proteinExistence type="predicted"/>
<evidence type="ECO:0000259" key="1">
    <source>
        <dbReference type="Pfam" id="PF00534"/>
    </source>
</evidence>
<name>A0A2M7FS66_9BACT</name>
<sequence>VARLEKEKGMDTITQVAAQLPQYDFLVVGRGTYNPRGSNIKIRSVPYSDIHKVYQSADLFFLPSHSSATWEEQYGMALVEAMATGLPILAVGSGAIPEVLGNAGLTCEVEDVDKMVKTIRSLLTSPAKYQKYSSLSLAQAVARYDSRKITPKLAKLYDWDKIVS</sequence>
<dbReference type="GO" id="GO:0016757">
    <property type="term" value="F:glycosyltransferase activity"/>
    <property type="evidence" value="ECO:0007669"/>
    <property type="project" value="InterPro"/>
</dbReference>
<feature type="non-terminal residue" evidence="2">
    <location>
        <position position="1"/>
    </location>
</feature>
<dbReference type="AlphaFoldDB" id="A0A2M7FS66"/>
<dbReference type="Pfam" id="PF00534">
    <property type="entry name" value="Glycos_transf_1"/>
    <property type="match status" value="1"/>
</dbReference>
<dbReference type="CDD" id="cd03801">
    <property type="entry name" value="GT4_PimA-like"/>
    <property type="match status" value="1"/>
</dbReference>